<dbReference type="EMBL" id="KV425611">
    <property type="protein sequence ID" value="KZT21072.1"/>
    <property type="molecule type" value="Genomic_DNA"/>
</dbReference>
<proteinExistence type="predicted"/>
<evidence type="ECO:0000313" key="2">
    <source>
        <dbReference type="Proteomes" id="UP000076761"/>
    </source>
</evidence>
<organism evidence="1 2">
    <name type="scientific">Neolentinus lepideus HHB14362 ss-1</name>
    <dbReference type="NCBI Taxonomy" id="1314782"/>
    <lineage>
        <taxon>Eukaryota</taxon>
        <taxon>Fungi</taxon>
        <taxon>Dikarya</taxon>
        <taxon>Basidiomycota</taxon>
        <taxon>Agaricomycotina</taxon>
        <taxon>Agaricomycetes</taxon>
        <taxon>Gloeophyllales</taxon>
        <taxon>Gloeophyllaceae</taxon>
        <taxon>Neolentinus</taxon>
    </lineage>
</organism>
<sequence length="59" mass="6753">MQQSVRDFKVTNVLFVHRILLPVQMIAHRIARGTSGRYTKMVSNHAIAKDAVILDHDRP</sequence>
<gene>
    <name evidence="1" type="ORF">NEOLEDRAFT_1139919</name>
</gene>
<name>A0A165PI38_9AGAM</name>
<keyword evidence="2" id="KW-1185">Reference proteome</keyword>
<protein>
    <submittedName>
        <fullName evidence="1">Uncharacterized protein</fullName>
    </submittedName>
</protein>
<dbReference type="AlphaFoldDB" id="A0A165PI38"/>
<accession>A0A165PI38</accession>
<dbReference type="Proteomes" id="UP000076761">
    <property type="component" value="Unassembled WGS sequence"/>
</dbReference>
<evidence type="ECO:0000313" key="1">
    <source>
        <dbReference type="EMBL" id="KZT21072.1"/>
    </source>
</evidence>
<reference evidence="1 2" key="1">
    <citation type="journal article" date="2016" name="Mol. Biol. Evol.">
        <title>Comparative Genomics of Early-Diverging Mushroom-Forming Fungi Provides Insights into the Origins of Lignocellulose Decay Capabilities.</title>
        <authorList>
            <person name="Nagy L.G."/>
            <person name="Riley R."/>
            <person name="Tritt A."/>
            <person name="Adam C."/>
            <person name="Daum C."/>
            <person name="Floudas D."/>
            <person name="Sun H."/>
            <person name="Yadav J.S."/>
            <person name="Pangilinan J."/>
            <person name="Larsson K.H."/>
            <person name="Matsuura K."/>
            <person name="Barry K."/>
            <person name="Labutti K."/>
            <person name="Kuo R."/>
            <person name="Ohm R.A."/>
            <person name="Bhattacharya S.S."/>
            <person name="Shirouzu T."/>
            <person name="Yoshinaga Y."/>
            <person name="Martin F.M."/>
            <person name="Grigoriev I.V."/>
            <person name="Hibbett D.S."/>
        </authorList>
    </citation>
    <scope>NUCLEOTIDE SEQUENCE [LARGE SCALE GENOMIC DNA]</scope>
    <source>
        <strain evidence="1 2">HHB14362 ss-1</strain>
    </source>
</reference>
<dbReference type="InParanoid" id="A0A165PI38"/>